<evidence type="ECO:0000313" key="8">
    <source>
        <dbReference type="EMBL" id="SVA32914.1"/>
    </source>
</evidence>
<evidence type="ECO:0000256" key="6">
    <source>
        <dbReference type="ARBA" id="ARBA00034078"/>
    </source>
</evidence>
<organism evidence="8">
    <name type="scientific">marine metagenome</name>
    <dbReference type="NCBI Taxonomy" id="408172"/>
    <lineage>
        <taxon>unclassified sequences</taxon>
        <taxon>metagenomes</taxon>
        <taxon>ecological metagenomes</taxon>
    </lineage>
</organism>
<evidence type="ECO:0000256" key="1">
    <source>
        <dbReference type="ARBA" id="ARBA00010914"/>
    </source>
</evidence>
<feature type="domain" description="2Fe-2S ferredoxin-type" evidence="7">
    <location>
        <begin position="19"/>
        <end position="97"/>
    </location>
</feature>
<dbReference type="GO" id="GO:0140647">
    <property type="term" value="P:P450-containing electron transport chain"/>
    <property type="evidence" value="ECO:0007669"/>
    <property type="project" value="InterPro"/>
</dbReference>
<dbReference type="GO" id="GO:0046872">
    <property type="term" value="F:metal ion binding"/>
    <property type="evidence" value="ECO:0007669"/>
    <property type="project" value="UniProtKB-KW"/>
</dbReference>
<dbReference type="EMBL" id="UINC01007365">
    <property type="protein sequence ID" value="SVA32914.1"/>
    <property type="molecule type" value="Genomic_DNA"/>
</dbReference>
<name>A0A381UY79_9ZZZZ</name>
<dbReference type="PRINTS" id="PR00355">
    <property type="entry name" value="ADRENODOXIN"/>
</dbReference>
<keyword evidence="4" id="KW-0408">Iron</keyword>
<dbReference type="CDD" id="cd00207">
    <property type="entry name" value="fer2"/>
    <property type="match status" value="1"/>
</dbReference>
<accession>A0A381UY79</accession>
<comment type="similarity">
    <text evidence="1">Belongs to the adrenodoxin/putidaredoxin family.</text>
</comment>
<feature type="non-terminal residue" evidence="8">
    <location>
        <position position="1"/>
    </location>
</feature>
<dbReference type="PANTHER" id="PTHR23426:SF65">
    <property type="entry name" value="FERREDOXIN-2, MITOCHONDRIAL"/>
    <property type="match status" value="1"/>
</dbReference>
<dbReference type="InterPro" id="IPR001055">
    <property type="entry name" value="Adrenodoxin-like"/>
</dbReference>
<dbReference type="SUPFAM" id="SSF54292">
    <property type="entry name" value="2Fe-2S ferredoxin-like"/>
    <property type="match status" value="1"/>
</dbReference>
<dbReference type="Gene3D" id="3.10.20.30">
    <property type="match status" value="1"/>
</dbReference>
<dbReference type="InterPro" id="IPR036010">
    <property type="entry name" value="2Fe-2S_ferredoxin-like_sf"/>
</dbReference>
<gene>
    <name evidence="8" type="ORF">METZ01_LOCUS85768</name>
</gene>
<evidence type="ECO:0000256" key="4">
    <source>
        <dbReference type="ARBA" id="ARBA00023004"/>
    </source>
</evidence>
<dbReference type="Pfam" id="PF00111">
    <property type="entry name" value="Fer2"/>
    <property type="match status" value="1"/>
</dbReference>
<dbReference type="PANTHER" id="PTHR23426">
    <property type="entry name" value="FERREDOXIN/ADRENODOXIN"/>
    <property type="match status" value="1"/>
</dbReference>
<dbReference type="InterPro" id="IPR012675">
    <property type="entry name" value="Beta-grasp_dom_sf"/>
</dbReference>
<evidence type="ECO:0000256" key="3">
    <source>
        <dbReference type="ARBA" id="ARBA00022723"/>
    </source>
</evidence>
<keyword evidence="3" id="KW-0479">Metal-binding</keyword>
<dbReference type="AlphaFoldDB" id="A0A381UY79"/>
<protein>
    <recommendedName>
        <fullName evidence="7">2Fe-2S ferredoxin-type domain-containing protein</fullName>
    </recommendedName>
</protein>
<reference evidence="8" key="1">
    <citation type="submission" date="2018-05" db="EMBL/GenBank/DDBJ databases">
        <authorList>
            <person name="Lanie J.A."/>
            <person name="Ng W.-L."/>
            <person name="Kazmierczak K.M."/>
            <person name="Andrzejewski T.M."/>
            <person name="Davidsen T.M."/>
            <person name="Wayne K.J."/>
            <person name="Tettelin H."/>
            <person name="Glass J.I."/>
            <person name="Rusch D."/>
            <person name="Podicherti R."/>
            <person name="Tsui H.-C.T."/>
            <person name="Winkler M.E."/>
        </authorList>
    </citation>
    <scope>NUCLEOTIDE SEQUENCE</scope>
</reference>
<evidence type="ECO:0000259" key="7">
    <source>
        <dbReference type="Pfam" id="PF00111"/>
    </source>
</evidence>
<keyword evidence="5" id="KW-0411">Iron-sulfur</keyword>
<keyword evidence="2" id="KW-0001">2Fe-2S</keyword>
<comment type="cofactor">
    <cofactor evidence="6">
        <name>[2Fe-2S] cluster</name>
        <dbReference type="ChEBI" id="CHEBI:190135"/>
    </cofactor>
</comment>
<evidence type="ECO:0000256" key="5">
    <source>
        <dbReference type="ARBA" id="ARBA00023014"/>
    </source>
</evidence>
<dbReference type="GO" id="GO:0009055">
    <property type="term" value="F:electron transfer activity"/>
    <property type="evidence" value="ECO:0007669"/>
    <property type="project" value="TreeGrafter"/>
</dbReference>
<evidence type="ECO:0000256" key="2">
    <source>
        <dbReference type="ARBA" id="ARBA00022714"/>
    </source>
</evidence>
<sequence>VPKRAPDKDMTTIYVTDSEGEELEIEGQVGLPIMESLRDLDNGVLALCGGMCSCATCHCYIEEPWASSLLPREDDELELLEDLESFREDQSRLTCQIEFTEDLDGIRLEIAPEE</sequence>
<dbReference type="GO" id="GO:0051537">
    <property type="term" value="F:2 iron, 2 sulfur cluster binding"/>
    <property type="evidence" value="ECO:0007669"/>
    <property type="project" value="UniProtKB-KW"/>
</dbReference>
<proteinExistence type="inferred from homology"/>
<dbReference type="InterPro" id="IPR001041">
    <property type="entry name" value="2Fe-2S_ferredoxin-type"/>
</dbReference>